<dbReference type="GO" id="GO:0043565">
    <property type="term" value="F:sequence-specific DNA binding"/>
    <property type="evidence" value="ECO:0007669"/>
    <property type="project" value="UniProtKB-ARBA"/>
</dbReference>
<dbReference type="GeneID" id="93738136"/>
<evidence type="ECO:0000313" key="1">
    <source>
        <dbReference type="EMBL" id="QLH64482.1"/>
    </source>
</evidence>
<organism evidence="1 2">
    <name type="scientific">Serratia symbiotica</name>
    <dbReference type="NCBI Taxonomy" id="138074"/>
    <lineage>
        <taxon>Bacteria</taxon>
        <taxon>Pseudomonadati</taxon>
        <taxon>Pseudomonadota</taxon>
        <taxon>Gammaproteobacteria</taxon>
        <taxon>Enterobacterales</taxon>
        <taxon>Yersiniaceae</taxon>
        <taxon>Serratia</taxon>
    </lineage>
</organism>
<gene>
    <name evidence="1" type="ORF">SYMBAF_16815</name>
</gene>
<name>A0A068Z196_9GAMM</name>
<reference evidence="1 2" key="1">
    <citation type="journal article" date="2014" name="Genome Announc.">
        <title>Whole-Genome Sequence of Serratia symbiotica Strain CWBI-2.3T, a Free-Living Symbiont of the Black Bean Aphid Aphis fabae.</title>
        <authorList>
            <person name="Foray V."/>
            <person name="Grigorescu A.S."/>
            <person name="Sabri A."/>
            <person name="Haubruge E."/>
            <person name="Lognay G."/>
            <person name="Francis F."/>
            <person name="Fauconnier M.L."/>
            <person name="Hance T."/>
            <person name="Thonart P."/>
        </authorList>
    </citation>
    <scope>NUCLEOTIDE SEQUENCE [LARGE SCALE GENOMIC DNA]</scope>
    <source>
        <strain evidence="1">CWBI-2.3</strain>
        <plasmid evidence="1 2">pSsAf2.3-1</plasmid>
    </source>
</reference>
<dbReference type="Pfam" id="PF09274">
    <property type="entry name" value="ParG"/>
    <property type="match status" value="1"/>
</dbReference>
<accession>A0A068Z196</accession>
<evidence type="ECO:0000313" key="2">
    <source>
        <dbReference type="Proteomes" id="UP000042738"/>
    </source>
</evidence>
<dbReference type="Proteomes" id="UP000042738">
    <property type="component" value="Plasmid pSsAf2.3-1"/>
</dbReference>
<geneLocation type="plasmid" evidence="1 2">
    <name>pSsAf2.3-1</name>
</geneLocation>
<protein>
    <submittedName>
        <fullName evidence="1">DNA partition complex ParG</fullName>
    </submittedName>
</protein>
<keyword evidence="1" id="KW-0614">Plasmid</keyword>
<dbReference type="InterPro" id="IPR015354">
    <property type="entry name" value="DNA_partition_ParG"/>
</dbReference>
<dbReference type="GO" id="GO:0006355">
    <property type="term" value="P:regulation of DNA-templated transcription"/>
    <property type="evidence" value="ECO:0007669"/>
    <property type="project" value="InterPro"/>
</dbReference>
<dbReference type="InterPro" id="IPR013321">
    <property type="entry name" value="Arc_rbn_hlx_hlx"/>
</dbReference>
<dbReference type="Gene3D" id="1.10.1220.10">
    <property type="entry name" value="Met repressor-like"/>
    <property type="match status" value="1"/>
</dbReference>
<dbReference type="RefSeq" id="WP_040265155.1">
    <property type="nucleotide sequence ID" value="NZ_CAXKXZ010000083.1"/>
</dbReference>
<dbReference type="AlphaFoldDB" id="A0A068Z196"/>
<sequence length="75" mass="8436">MALKKQHTSKTMSFGEHRDLEKVVTATTPVLKTKRVNVDIAVDKHLRFKAACVKQGTSISDVIKELVDGWLKDNE</sequence>
<dbReference type="InterPro" id="IPR010985">
    <property type="entry name" value="Ribbon_hlx_hlx"/>
</dbReference>
<proteinExistence type="predicted"/>
<dbReference type="EMBL" id="CP050856">
    <property type="protein sequence ID" value="QLH64482.1"/>
    <property type="molecule type" value="Genomic_DNA"/>
</dbReference>
<dbReference type="SUPFAM" id="SSF47598">
    <property type="entry name" value="Ribbon-helix-helix"/>
    <property type="match status" value="1"/>
</dbReference>
<dbReference type="STRING" id="138074.SYMBAF_210014"/>